<reference evidence="3" key="1">
    <citation type="journal article" date="2013" name="Genome Biol.">
        <title>Draft genome of the mountain pine beetle, Dendroctonus ponderosae Hopkins, a major forest pest.</title>
        <authorList>
            <person name="Keeling C.I."/>
            <person name="Yuen M.M."/>
            <person name="Liao N.Y."/>
            <person name="Docking T.R."/>
            <person name="Chan S.K."/>
            <person name="Taylor G.A."/>
            <person name="Palmquist D.L."/>
            <person name="Jackman S.D."/>
            <person name="Nguyen A."/>
            <person name="Li M."/>
            <person name="Henderson H."/>
            <person name="Janes J.K."/>
            <person name="Zhao Y."/>
            <person name="Pandoh P."/>
            <person name="Moore R."/>
            <person name="Sperling F.A."/>
            <person name="Huber D.P."/>
            <person name="Birol I."/>
            <person name="Jones S.J."/>
            <person name="Bohlmann J."/>
        </authorList>
    </citation>
    <scope>NUCLEOTIDE SEQUENCE</scope>
</reference>
<dbReference type="EnsemblMetazoa" id="XM_019909119.1">
    <property type="protein sequence ID" value="XP_019764678.1"/>
    <property type="gene ID" value="LOC109540674"/>
</dbReference>
<dbReference type="InterPro" id="IPR052247">
    <property type="entry name" value="Meiotic_Crossover_Helicase"/>
</dbReference>
<dbReference type="PANTHER" id="PTHR47835">
    <property type="entry name" value="HFM1, ATP DEPENDENT DNA HELICASE HOMOLOG"/>
    <property type="match status" value="1"/>
</dbReference>
<evidence type="ECO:0000313" key="2">
    <source>
        <dbReference type="EnsemblMetazoa" id="XP_019764678.1"/>
    </source>
</evidence>
<accession>A0AAR5PUI5</accession>
<dbReference type="Pfam" id="PF02889">
    <property type="entry name" value="Sec63"/>
    <property type="match status" value="1"/>
</dbReference>
<dbReference type="AlphaFoldDB" id="A0AAR5PUI5"/>
<feature type="domain" description="SEC63" evidence="1">
    <location>
        <begin position="1"/>
        <end position="76"/>
    </location>
</feature>
<dbReference type="GO" id="GO:0043138">
    <property type="term" value="F:3'-5' DNA helicase activity"/>
    <property type="evidence" value="ECO:0007669"/>
    <property type="project" value="UniProtKB-EC"/>
</dbReference>
<dbReference type="GO" id="GO:0016787">
    <property type="term" value="F:hydrolase activity"/>
    <property type="evidence" value="ECO:0007669"/>
    <property type="project" value="UniProtKB-KW"/>
</dbReference>
<dbReference type="Proteomes" id="UP000019118">
    <property type="component" value="Unassembled WGS sequence"/>
</dbReference>
<sequence length="118" mass="13241">MKVNVIIQAVLGNLDIQNQGLVCDSMKIMRCCERLANCLIEYLETRDKCYSALSNTITLAKCFRVKLWENSPYVSKQLTGVGQVISTLLMKAGKTSFKEITSTNPRHIEMASICSYLV</sequence>
<proteinExistence type="predicted"/>
<name>A0AAR5PUI5_DENPD</name>
<dbReference type="Gene3D" id="1.10.3380.10">
    <property type="entry name" value="Sec63 N-terminal domain-like domain"/>
    <property type="match status" value="1"/>
</dbReference>
<dbReference type="SUPFAM" id="SSF158702">
    <property type="entry name" value="Sec63 N-terminal domain-like"/>
    <property type="match status" value="1"/>
</dbReference>
<organism evidence="2 3">
    <name type="scientific">Dendroctonus ponderosae</name>
    <name type="common">Mountain pine beetle</name>
    <dbReference type="NCBI Taxonomy" id="77166"/>
    <lineage>
        <taxon>Eukaryota</taxon>
        <taxon>Metazoa</taxon>
        <taxon>Ecdysozoa</taxon>
        <taxon>Arthropoda</taxon>
        <taxon>Hexapoda</taxon>
        <taxon>Insecta</taxon>
        <taxon>Pterygota</taxon>
        <taxon>Neoptera</taxon>
        <taxon>Endopterygota</taxon>
        <taxon>Coleoptera</taxon>
        <taxon>Polyphaga</taxon>
        <taxon>Cucujiformia</taxon>
        <taxon>Curculionidae</taxon>
        <taxon>Scolytinae</taxon>
        <taxon>Dendroctonus</taxon>
    </lineage>
</organism>
<keyword evidence="3" id="KW-1185">Reference proteome</keyword>
<evidence type="ECO:0000259" key="1">
    <source>
        <dbReference type="Pfam" id="PF02889"/>
    </source>
</evidence>
<dbReference type="GO" id="GO:0051321">
    <property type="term" value="P:meiotic cell cycle"/>
    <property type="evidence" value="ECO:0007669"/>
    <property type="project" value="UniProtKB-KW"/>
</dbReference>
<dbReference type="InterPro" id="IPR004179">
    <property type="entry name" value="Sec63-dom"/>
</dbReference>
<reference evidence="2" key="2">
    <citation type="submission" date="2024-08" db="UniProtKB">
        <authorList>
            <consortium name="EnsemblMetazoa"/>
        </authorList>
    </citation>
    <scope>IDENTIFICATION</scope>
</reference>
<evidence type="ECO:0000313" key="3">
    <source>
        <dbReference type="Proteomes" id="UP000019118"/>
    </source>
</evidence>
<protein>
    <recommendedName>
        <fullName evidence="1">SEC63 domain-containing protein</fullName>
    </recommendedName>
</protein>
<dbReference type="PANTHER" id="PTHR47835:SF3">
    <property type="entry name" value="HELICASE FOR MEIOSIS 1"/>
    <property type="match status" value="1"/>
</dbReference>